<gene>
    <name evidence="2" type="ORF">TWF481_009292</name>
</gene>
<proteinExistence type="predicted"/>
<keyword evidence="3" id="KW-1185">Reference proteome</keyword>
<dbReference type="Proteomes" id="UP001370758">
    <property type="component" value="Unassembled WGS sequence"/>
</dbReference>
<evidence type="ECO:0000313" key="3">
    <source>
        <dbReference type="Proteomes" id="UP001370758"/>
    </source>
</evidence>
<dbReference type="AlphaFoldDB" id="A0AAV9W4A6"/>
<keyword evidence="1" id="KW-0472">Membrane</keyword>
<keyword evidence="1" id="KW-1133">Transmembrane helix</keyword>
<evidence type="ECO:0000313" key="2">
    <source>
        <dbReference type="EMBL" id="KAK6501454.1"/>
    </source>
</evidence>
<feature type="transmembrane region" description="Helical" evidence="1">
    <location>
        <begin position="20"/>
        <end position="41"/>
    </location>
</feature>
<name>A0AAV9W4A6_9PEZI</name>
<comment type="caution">
    <text evidence="2">The sequence shown here is derived from an EMBL/GenBank/DDBJ whole genome shotgun (WGS) entry which is preliminary data.</text>
</comment>
<organism evidence="2 3">
    <name type="scientific">Arthrobotrys musiformis</name>
    <dbReference type="NCBI Taxonomy" id="47236"/>
    <lineage>
        <taxon>Eukaryota</taxon>
        <taxon>Fungi</taxon>
        <taxon>Dikarya</taxon>
        <taxon>Ascomycota</taxon>
        <taxon>Pezizomycotina</taxon>
        <taxon>Orbiliomycetes</taxon>
        <taxon>Orbiliales</taxon>
        <taxon>Orbiliaceae</taxon>
        <taxon>Arthrobotrys</taxon>
    </lineage>
</organism>
<feature type="transmembrane region" description="Helical" evidence="1">
    <location>
        <begin position="146"/>
        <end position="170"/>
    </location>
</feature>
<protein>
    <submittedName>
        <fullName evidence="2">Uncharacterized protein</fullName>
    </submittedName>
</protein>
<feature type="transmembrane region" description="Helical" evidence="1">
    <location>
        <begin position="77"/>
        <end position="95"/>
    </location>
</feature>
<reference evidence="2 3" key="1">
    <citation type="submission" date="2023-08" db="EMBL/GenBank/DDBJ databases">
        <authorList>
            <person name="Palmer J.M."/>
        </authorList>
    </citation>
    <scope>NUCLEOTIDE SEQUENCE [LARGE SCALE GENOMIC DNA]</scope>
    <source>
        <strain evidence="2 3">TWF481</strain>
    </source>
</reference>
<accession>A0AAV9W4A6</accession>
<sequence length="211" mass="23492">MVRILLPPTGTGTSLARNPLLPAATGTNVAIFGNGALLILWSARSTLGEYFNHGLDAQRASHARIITRKRVIATAAYLRNFLILALSTYCLAKAADGVELYNSNDEFFATARPSCLIDHSNQPTCFAAGFSPAELAERDPLHPFKWLWRSGFAIAFSFLVISLHLLCIYLRWHIGQDQELEVSRCPVPRPRRVNRQKPVCRVNLLLNPPIE</sequence>
<dbReference type="EMBL" id="JAVHJL010000006">
    <property type="protein sequence ID" value="KAK6501454.1"/>
    <property type="molecule type" value="Genomic_DNA"/>
</dbReference>
<evidence type="ECO:0000256" key="1">
    <source>
        <dbReference type="SAM" id="Phobius"/>
    </source>
</evidence>
<keyword evidence="1" id="KW-0812">Transmembrane</keyword>